<comment type="caution">
    <text evidence="10">Lacks conserved residue(s) required for the propagation of feature annotation.</text>
</comment>
<evidence type="ECO:0000313" key="12">
    <source>
        <dbReference type="Proteomes" id="UP001295794"/>
    </source>
</evidence>
<dbReference type="AlphaFoldDB" id="A0AAD2HP21"/>
<evidence type="ECO:0000256" key="1">
    <source>
        <dbReference type="ARBA" id="ARBA00004128"/>
    </source>
</evidence>
<dbReference type="Gene3D" id="1.20.1250.20">
    <property type="entry name" value="MFS general substrate transporter like domains"/>
    <property type="match status" value="1"/>
</dbReference>
<dbReference type="EMBL" id="CAVNYO010000421">
    <property type="protein sequence ID" value="CAK5278404.1"/>
    <property type="molecule type" value="Genomic_DNA"/>
</dbReference>
<evidence type="ECO:0000256" key="5">
    <source>
        <dbReference type="ARBA" id="ARBA00022692"/>
    </source>
</evidence>
<dbReference type="Pfam" id="PF11700">
    <property type="entry name" value="ATG22"/>
    <property type="match status" value="1"/>
</dbReference>
<dbReference type="InterPro" id="IPR036259">
    <property type="entry name" value="MFS_trans_sf"/>
</dbReference>
<evidence type="ECO:0000256" key="10">
    <source>
        <dbReference type="RuleBase" id="RU363073"/>
    </source>
</evidence>
<evidence type="ECO:0000256" key="3">
    <source>
        <dbReference type="ARBA" id="ARBA00022448"/>
    </source>
</evidence>
<feature type="transmembrane region" description="Helical" evidence="10">
    <location>
        <begin position="186"/>
        <end position="211"/>
    </location>
</feature>
<dbReference type="Proteomes" id="UP001295794">
    <property type="component" value="Unassembled WGS sequence"/>
</dbReference>
<evidence type="ECO:0000256" key="6">
    <source>
        <dbReference type="ARBA" id="ARBA00022970"/>
    </source>
</evidence>
<dbReference type="PANTHER" id="PTHR23519">
    <property type="entry name" value="AUTOPHAGY-RELATED PROTEIN 22"/>
    <property type="match status" value="1"/>
</dbReference>
<name>A0AAD2HP21_9AGAR</name>
<dbReference type="GO" id="GO:0005774">
    <property type="term" value="C:vacuolar membrane"/>
    <property type="evidence" value="ECO:0007669"/>
    <property type="project" value="UniProtKB-SubCell"/>
</dbReference>
<evidence type="ECO:0000256" key="2">
    <source>
        <dbReference type="ARBA" id="ARBA00006978"/>
    </source>
</evidence>
<accession>A0AAD2HP21</accession>
<dbReference type="InterPro" id="IPR050495">
    <property type="entry name" value="ATG22/LtaA_families"/>
</dbReference>
<protein>
    <recommendedName>
        <fullName evidence="10">Autophagy-related protein</fullName>
    </recommendedName>
</protein>
<evidence type="ECO:0000256" key="4">
    <source>
        <dbReference type="ARBA" id="ARBA00022554"/>
    </source>
</evidence>
<evidence type="ECO:0000256" key="8">
    <source>
        <dbReference type="ARBA" id="ARBA00023006"/>
    </source>
</evidence>
<keyword evidence="12" id="KW-1185">Reference proteome</keyword>
<proteinExistence type="inferred from homology"/>
<keyword evidence="9 10" id="KW-0472">Membrane</keyword>
<sequence length="552" mass="61913">MSRLPQPVFPIANVVPTLGDEDTKDRKDPENTATDLLTVGKRPLFVSSMSKDEPVVTRRELWSYYLYCNGDNGVGPNGFSMTLFQSLAFAAGYDPIAGPGSSCSAANASGQCVVPWGRGHKSVTSVVLSQARNLISRRERVMTLIFTTIGSVADYGTSGRWLFLAFTVICWGAQFASMALTKPSRWGAAMALYMVGFISYGATLVFCSALFPRLARNTAHAREIRTRYETEKISQEDYEKEESLETNRLSNISTARTAHSNIGYIATLCLNLTILLPLSSNGLADNYTIVLTNMYWVLTGIWWFVFQAPRPGPPLPKGKHYITIGWKQIWAVCNQYKQLPYTFIYLFAFFLLADGLNTTGTLVSICQNDKFSFSFLQNTYLGLSQAITSTASTFGFWYIQRYWKISTKRMFVVTNCFTIMIPLWGMIGIWTQKLGFHNKWEFWAYNVVFGLFQAPYYAFSQTMMAELTPPGFDNMFFGLFGLSNRASSMIGPNVIQAIIDSSGNNWMGFPFLFALCVCASLVIWFAVDVEKGRRDAVAWAESIREDATARMQ</sequence>
<reference evidence="11" key="1">
    <citation type="submission" date="2023-11" db="EMBL/GenBank/DDBJ databases">
        <authorList>
            <person name="De Vega J J."/>
            <person name="De Vega J J."/>
        </authorList>
    </citation>
    <scope>NUCLEOTIDE SEQUENCE</scope>
</reference>
<feature type="transmembrane region" description="Helical" evidence="10">
    <location>
        <begin position="343"/>
        <end position="365"/>
    </location>
</feature>
<feature type="transmembrane region" description="Helical" evidence="10">
    <location>
        <begin position="286"/>
        <end position="306"/>
    </location>
</feature>
<feature type="transmembrane region" description="Helical" evidence="10">
    <location>
        <begin position="380"/>
        <end position="399"/>
    </location>
</feature>
<evidence type="ECO:0000256" key="9">
    <source>
        <dbReference type="ARBA" id="ARBA00023136"/>
    </source>
</evidence>
<gene>
    <name evidence="11" type="ORF">MYCIT1_LOCUS27736</name>
</gene>
<keyword evidence="7 10" id="KW-1133">Transmembrane helix</keyword>
<keyword evidence="3 10" id="KW-0813">Transport</keyword>
<feature type="transmembrane region" description="Helical" evidence="10">
    <location>
        <begin position="161"/>
        <end position="180"/>
    </location>
</feature>
<dbReference type="PANTHER" id="PTHR23519:SF4">
    <property type="entry name" value="AUTOPHAGY-RELATED PROTEIN"/>
    <property type="match status" value="1"/>
</dbReference>
<dbReference type="GO" id="GO:0006914">
    <property type="term" value="P:autophagy"/>
    <property type="evidence" value="ECO:0007669"/>
    <property type="project" value="UniProtKB-KW"/>
</dbReference>
<comment type="function">
    <text evidence="10">Vacuolar effluxer which mediate the efflux of amino acids resulting from autophagic degradation. The release of autophagic amino acids allows the maintenance of protein synthesis and viability during nitrogen starvation.</text>
</comment>
<keyword evidence="6 10" id="KW-0029">Amino-acid transport</keyword>
<dbReference type="GO" id="GO:0032974">
    <property type="term" value="P:amino acid transmembrane export from vacuole"/>
    <property type="evidence" value="ECO:0007669"/>
    <property type="project" value="InterPro"/>
</dbReference>
<evidence type="ECO:0000256" key="7">
    <source>
        <dbReference type="ARBA" id="ARBA00022989"/>
    </source>
</evidence>
<dbReference type="InterPro" id="IPR024671">
    <property type="entry name" value="Atg22-like"/>
</dbReference>
<dbReference type="CDD" id="cd17483">
    <property type="entry name" value="MFS_Atg22_like"/>
    <property type="match status" value="1"/>
</dbReference>
<feature type="transmembrane region" description="Helical" evidence="10">
    <location>
        <begin position="507"/>
        <end position="527"/>
    </location>
</feature>
<comment type="subcellular location">
    <subcellularLocation>
        <location evidence="1 10">Vacuole membrane</location>
        <topology evidence="1 10">Multi-pass membrane protein</topology>
    </subcellularLocation>
</comment>
<organism evidence="11 12">
    <name type="scientific">Mycena citricolor</name>
    <dbReference type="NCBI Taxonomy" id="2018698"/>
    <lineage>
        <taxon>Eukaryota</taxon>
        <taxon>Fungi</taxon>
        <taxon>Dikarya</taxon>
        <taxon>Basidiomycota</taxon>
        <taxon>Agaricomycotina</taxon>
        <taxon>Agaricomycetes</taxon>
        <taxon>Agaricomycetidae</taxon>
        <taxon>Agaricales</taxon>
        <taxon>Marasmiineae</taxon>
        <taxon>Mycenaceae</taxon>
        <taxon>Mycena</taxon>
    </lineage>
</organism>
<comment type="similarity">
    <text evidence="2 10">Belongs to the ATG22 family.</text>
</comment>
<dbReference type="SUPFAM" id="SSF103473">
    <property type="entry name" value="MFS general substrate transporter"/>
    <property type="match status" value="1"/>
</dbReference>
<keyword evidence="5 10" id="KW-0812">Transmembrane</keyword>
<feature type="transmembrane region" description="Helical" evidence="10">
    <location>
        <begin position="262"/>
        <end position="280"/>
    </location>
</feature>
<keyword evidence="4 10" id="KW-0926">Vacuole</keyword>
<feature type="transmembrane region" description="Helical" evidence="10">
    <location>
        <begin position="411"/>
        <end position="430"/>
    </location>
</feature>
<keyword evidence="8 10" id="KW-0072">Autophagy</keyword>
<comment type="caution">
    <text evidence="11">The sequence shown here is derived from an EMBL/GenBank/DDBJ whole genome shotgun (WGS) entry which is preliminary data.</text>
</comment>
<dbReference type="InterPro" id="IPR044738">
    <property type="entry name" value="Atg22"/>
</dbReference>
<evidence type="ECO:0000313" key="11">
    <source>
        <dbReference type="EMBL" id="CAK5278404.1"/>
    </source>
</evidence>
<feature type="transmembrane region" description="Helical" evidence="10">
    <location>
        <begin position="442"/>
        <end position="459"/>
    </location>
</feature>